<feature type="domain" description="FAD/NAD(P)-binding" evidence="5">
    <location>
        <begin position="30"/>
        <end position="239"/>
    </location>
</feature>
<dbReference type="PANTHER" id="PTHR42917">
    <property type="entry name" value="2,4-DIENOYL-COA REDUCTASE"/>
    <property type="match status" value="1"/>
</dbReference>
<evidence type="ECO:0000256" key="2">
    <source>
        <dbReference type="ARBA" id="ARBA00022630"/>
    </source>
</evidence>
<evidence type="ECO:0000259" key="5">
    <source>
        <dbReference type="Pfam" id="PF07992"/>
    </source>
</evidence>
<dbReference type="GO" id="GO:0016491">
    <property type="term" value="F:oxidoreductase activity"/>
    <property type="evidence" value="ECO:0007669"/>
    <property type="project" value="UniProtKB-KW"/>
</dbReference>
<evidence type="ECO:0000256" key="3">
    <source>
        <dbReference type="ARBA" id="ARBA00022643"/>
    </source>
</evidence>
<protein>
    <recommendedName>
        <fullName evidence="5">FAD/NAD(P)-binding domain-containing protein</fullName>
    </recommendedName>
</protein>
<proteinExistence type="predicted"/>
<dbReference type="SUPFAM" id="SSF51905">
    <property type="entry name" value="FAD/NAD(P)-binding domain"/>
    <property type="match status" value="1"/>
</dbReference>
<evidence type="ECO:0000256" key="1">
    <source>
        <dbReference type="ARBA" id="ARBA00001917"/>
    </source>
</evidence>
<keyword evidence="3" id="KW-0288">FMN</keyword>
<evidence type="ECO:0000256" key="4">
    <source>
        <dbReference type="ARBA" id="ARBA00023002"/>
    </source>
</evidence>
<dbReference type="EMBL" id="BARW01031115">
    <property type="protein sequence ID" value="GAJ13208.1"/>
    <property type="molecule type" value="Genomic_DNA"/>
</dbReference>
<feature type="non-terminal residue" evidence="6">
    <location>
        <position position="247"/>
    </location>
</feature>
<feature type="non-terminal residue" evidence="6">
    <location>
        <position position="1"/>
    </location>
</feature>
<organism evidence="6">
    <name type="scientific">marine sediment metagenome</name>
    <dbReference type="NCBI Taxonomy" id="412755"/>
    <lineage>
        <taxon>unclassified sequences</taxon>
        <taxon>metagenomes</taxon>
        <taxon>ecological metagenomes</taxon>
    </lineage>
</organism>
<evidence type="ECO:0000313" key="6">
    <source>
        <dbReference type="EMBL" id="GAJ13208.1"/>
    </source>
</evidence>
<dbReference type="InterPro" id="IPR036188">
    <property type="entry name" value="FAD/NAD-bd_sf"/>
</dbReference>
<dbReference type="Gene3D" id="3.40.50.720">
    <property type="entry name" value="NAD(P)-binding Rossmann-like Domain"/>
    <property type="match status" value="1"/>
</dbReference>
<accession>X1U6M2</accession>
<dbReference type="InterPro" id="IPR023753">
    <property type="entry name" value="FAD/NAD-binding_dom"/>
</dbReference>
<comment type="caution">
    <text evidence="6">The sequence shown here is derived from an EMBL/GenBank/DDBJ whole genome shotgun (WGS) entry which is preliminary data.</text>
</comment>
<dbReference type="PRINTS" id="PR00469">
    <property type="entry name" value="PNDRDTASEII"/>
</dbReference>
<name>X1U6M2_9ZZZZ</name>
<dbReference type="PANTHER" id="PTHR42917:SF2">
    <property type="entry name" value="2,4-DIENOYL-COA REDUCTASE [(2E)-ENOYL-COA-PRODUCING]"/>
    <property type="match status" value="1"/>
</dbReference>
<gene>
    <name evidence="6" type="ORF">S12H4_49567</name>
</gene>
<keyword evidence="4" id="KW-0560">Oxidoreductase</keyword>
<comment type="cofactor">
    <cofactor evidence="1">
        <name>FMN</name>
        <dbReference type="ChEBI" id="CHEBI:58210"/>
    </cofactor>
</comment>
<dbReference type="Gene3D" id="3.50.50.60">
    <property type="entry name" value="FAD/NAD(P)-binding domain"/>
    <property type="match status" value="2"/>
</dbReference>
<dbReference type="InterPro" id="IPR051793">
    <property type="entry name" value="NADH:flavin_oxidoreductase"/>
</dbReference>
<keyword evidence="2" id="KW-0285">Flavoprotein</keyword>
<dbReference type="AlphaFoldDB" id="X1U6M2"/>
<reference evidence="6" key="1">
    <citation type="journal article" date="2014" name="Front. Microbiol.">
        <title>High frequency of phylogenetically diverse reductive dehalogenase-homologous genes in deep subseafloor sedimentary metagenomes.</title>
        <authorList>
            <person name="Kawai M."/>
            <person name="Futagami T."/>
            <person name="Toyoda A."/>
            <person name="Takaki Y."/>
            <person name="Nishi S."/>
            <person name="Hori S."/>
            <person name="Arai W."/>
            <person name="Tsubouchi T."/>
            <person name="Morono Y."/>
            <person name="Uchiyama I."/>
            <person name="Ito T."/>
            <person name="Fujiyama A."/>
            <person name="Inagaki F."/>
            <person name="Takami H."/>
        </authorList>
    </citation>
    <scope>NUCLEOTIDE SEQUENCE</scope>
    <source>
        <strain evidence="6">Expedition CK06-06</strain>
    </source>
</reference>
<sequence length="247" mass="26360">IANEQPLGCSVNAMAGREAECSITATDSPKKVLVIGGGPAGMEAARVAALRGHRVTLFEKKDKLGGQLLYAAIPPYKDEWNTLIDYLTVQMRKLDVEVRLNEEATARVVEEGKPDAVIVATGAVPIIPDIPGIDGKNVATAIDVLIWNKEMGQSVVIIGGGLIGCETAEFLSQKGKQVAIVEMLPCVGNDIGGFNRWVILDRLKAAGIRTEVKTKILEITERGVKVAGESGAKFLQADSVKGEFQHT</sequence>
<dbReference type="Pfam" id="PF07992">
    <property type="entry name" value="Pyr_redox_2"/>
    <property type="match status" value="1"/>
</dbReference>
<dbReference type="PRINTS" id="PR00368">
    <property type="entry name" value="FADPNR"/>
</dbReference>